<dbReference type="HOGENOM" id="CLU_182856_0_0_11"/>
<protein>
    <submittedName>
        <fullName evidence="1">Uncharacterized protein</fullName>
    </submittedName>
</protein>
<dbReference type="OrthoDB" id="5125307at2"/>
<organism evidence="1 2">
    <name type="scientific">Corynebacterium camporealensis</name>
    <dbReference type="NCBI Taxonomy" id="161896"/>
    <lineage>
        <taxon>Bacteria</taxon>
        <taxon>Bacillati</taxon>
        <taxon>Actinomycetota</taxon>
        <taxon>Actinomycetes</taxon>
        <taxon>Mycobacteriales</taxon>
        <taxon>Corynebacteriaceae</taxon>
        <taxon>Corynebacterium</taxon>
    </lineage>
</organism>
<accession>A0A0F6QW37</accession>
<reference evidence="1 2" key="1">
    <citation type="journal article" date="2015" name="Genome Announc.">
        <title>Complete Genome Sequence of Corynebacterium camporealensis DSM 44610, Isolated from the Milk of a Manchega Sheep with Subclinical Mastitis.</title>
        <authorList>
            <person name="Ruckert C."/>
            <person name="Albersmeier A."/>
            <person name="Winkler A."/>
            <person name="Tauch A."/>
        </authorList>
    </citation>
    <scope>NUCLEOTIDE SEQUENCE [LARGE SCALE GENOMIC DNA]</scope>
    <source>
        <strain evidence="1 2">DSM 44610</strain>
    </source>
</reference>
<proteinExistence type="predicted"/>
<sequence length="80" mass="8859">MNNTDILDQARKSWDQLSTENKVAVGVAAAVEVGLVLTAWHKIYHLPARRIRGKKWVWSAVTTLFGGLGSIIFLAKGVKR</sequence>
<evidence type="ECO:0000313" key="1">
    <source>
        <dbReference type="EMBL" id="AKE39197.1"/>
    </source>
</evidence>
<keyword evidence="2" id="KW-1185">Reference proteome</keyword>
<gene>
    <name evidence="1" type="ORF">UL81_06170</name>
</gene>
<dbReference type="AlphaFoldDB" id="A0A0F6QW37"/>
<dbReference type="RefSeq" id="WP_046453389.1">
    <property type="nucleotide sequence ID" value="NZ_CP011311.1"/>
</dbReference>
<dbReference type="PATRIC" id="fig|161896.4.peg.1210"/>
<dbReference type="Proteomes" id="UP000033566">
    <property type="component" value="Chromosome"/>
</dbReference>
<dbReference type="EMBL" id="CP011311">
    <property type="protein sequence ID" value="AKE39197.1"/>
    <property type="molecule type" value="Genomic_DNA"/>
</dbReference>
<dbReference type="KEGG" id="ccj:UL81_06170"/>
<name>A0A0F6QW37_9CORY</name>
<evidence type="ECO:0000313" key="2">
    <source>
        <dbReference type="Proteomes" id="UP000033566"/>
    </source>
</evidence>